<reference evidence="2 3" key="1">
    <citation type="submission" date="2018-04" db="EMBL/GenBank/DDBJ databases">
        <title>Novel Campyloabacter and Helicobacter Species and Strains.</title>
        <authorList>
            <person name="Mannion A.J."/>
            <person name="Shen Z."/>
            <person name="Fox J.G."/>
        </authorList>
    </citation>
    <scope>NUCLEOTIDE SEQUENCE [LARGE SCALE GENOMIC DNA]</scope>
    <source>
        <strain evidence="2 3">MIT 17-337</strain>
    </source>
</reference>
<name>A0A3D8IR33_9HELI</name>
<dbReference type="Proteomes" id="UP000256379">
    <property type="component" value="Unassembled WGS sequence"/>
</dbReference>
<feature type="transmembrane region" description="Helical" evidence="1">
    <location>
        <begin position="6"/>
        <end position="24"/>
    </location>
</feature>
<gene>
    <name evidence="2" type="ORF">CQA53_01275</name>
</gene>
<evidence type="ECO:0000256" key="1">
    <source>
        <dbReference type="SAM" id="Phobius"/>
    </source>
</evidence>
<keyword evidence="1" id="KW-0472">Membrane</keyword>
<dbReference type="OrthoDB" id="5363195at2"/>
<evidence type="ECO:0000313" key="3">
    <source>
        <dbReference type="Proteomes" id="UP000256379"/>
    </source>
</evidence>
<keyword evidence="1" id="KW-0812">Transmembrane</keyword>
<comment type="caution">
    <text evidence="2">The sequence shown here is derived from an EMBL/GenBank/DDBJ whole genome shotgun (WGS) entry which is preliminary data.</text>
</comment>
<dbReference type="EMBL" id="NXLQ01000001">
    <property type="protein sequence ID" value="RDU67662.1"/>
    <property type="molecule type" value="Genomic_DNA"/>
</dbReference>
<sequence>MKIIEIIFAIGILFYISSGAWLSYTFSLQNKTRSALTTLYALKHARILAMIDSSTLGHTDFGNIYSFARVDSKRLLSVYENFYWQVQFHTSGIYTKNALSIYRDTPRFANTTDFDRRPLAGDIVALHVSSSQCLSGYNNTNITGFCKDNALIDFRLNESSRLEILQLKQPTTCQERDTFRFYFNDYGQILCGQRLHTPIGLQGIIVGDFLIFIEPYTGYSFL</sequence>
<dbReference type="AlphaFoldDB" id="A0A3D8IR33"/>
<evidence type="ECO:0000313" key="2">
    <source>
        <dbReference type="EMBL" id="RDU67662.1"/>
    </source>
</evidence>
<protein>
    <submittedName>
        <fullName evidence="2">Uncharacterized protein</fullName>
    </submittedName>
</protein>
<keyword evidence="3" id="KW-1185">Reference proteome</keyword>
<dbReference type="RefSeq" id="WP_115542188.1">
    <property type="nucleotide sequence ID" value="NZ_NXLQ01000001.1"/>
</dbReference>
<keyword evidence="1" id="KW-1133">Transmembrane helix</keyword>
<organism evidence="2 3">
    <name type="scientific">Helicobacter didelphidarum</name>
    <dbReference type="NCBI Taxonomy" id="2040648"/>
    <lineage>
        <taxon>Bacteria</taxon>
        <taxon>Pseudomonadati</taxon>
        <taxon>Campylobacterota</taxon>
        <taxon>Epsilonproteobacteria</taxon>
        <taxon>Campylobacterales</taxon>
        <taxon>Helicobacteraceae</taxon>
        <taxon>Helicobacter</taxon>
    </lineage>
</organism>
<proteinExistence type="predicted"/>
<accession>A0A3D8IR33</accession>